<organism evidence="2 3">
    <name type="scientific">Ophiocordyceps camponoti-floridani</name>
    <dbReference type="NCBI Taxonomy" id="2030778"/>
    <lineage>
        <taxon>Eukaryota</taxon>
        <taxon>Fungi</taxon>
        <taxon>Dikarya</taxon>
        <taxon>Ascomycota</taxon>
        <taxon>Pezizomycotina</taxon>
        <taxon>Sordariomycetes</taxon>
        <taxon>Hypocreomycetidae</taxon>
        <taxon>Hypocreales</taxon>
        <taxon>Ophiocordycipitaceae</taxon>
        <taxon>Ophiocordyceps</taxon>
    </lineage>
</organism>
<dbReference type="EMBL" id="JAACLJ010000001">
    <property type="protein sequence ID" value="KAF4595858.1"/>
    <property type="molecule type" value="Genomic_DNA"/>
</dbReference>
<dbReference type="AlphaFoldDB" id="A0A8H4VH91"/>
<comment type="caution">
    <text evidence="2">The sequence shown here is derived from an EMBL/GenBank/DDBJ whole genome shotgun (WGS) entry which is preliminary data.</text>
</comment>
<reference evidence="2 3" key="1">
    <citation type="journal article" date="2020" name="G3 (Bethesda)">
        <title>Genetic Underpinnings of Host Manipulation by Ophiocordyceps as Revealed by Comparative Transcriptomics.</title>
        <authorList>
            <person name="Will I."/>
            <person name="Das B."/>
            <person name="Trinh T."/>
            <person name="Brachmann A."/>
            <person name="Ohm R.A."/>
            <person name="de Bekker C."/>
        </authorList>
    </citation>
    <scope>NUCLEOTIDE SEQUENCE [LARGE SCALE GENOMIC DNA]</scope>
    <source>
        <strain evidence="2 3">EC05</strain>
    </source>
</reference>
<accession>A0A8H4VH91</accession>
<protein>
    <submittedName>
        <fullName evidence="2">Uncharacterized protein</fullName>
    </submittedName>
</protein>
<keyword evidence="1" id="KW-0732">Signal</keyword>
<gene>
    <name evidence="2" type="ORF">GQ602_001471</name>
</gene>
<dbReference type="OrthoDB" id="10345764at2759"/>
<name>A0A8H4VH91_9HYPO</name>
<sequence>MHFLTLITLFIAGAVALPADSPESTNEDGLRIMAKRDTSDDLQKWAGMTVDERKQTLADFHDLIRGTSDQERPGLCSNDPTKLWCTCASDDTECKKGAKGRNKDKQIALYFKSKFLECQKTIEESKGADDKWLWSNMKCRNQKGSGAGKA</sequence>
<proteinExistence type="predicted"/>
<evidence type="ECO:0000313" key="3">
    <source>
        <dbReference type="Proteomes" id="UP000562929"/>
    </source>
</evidence>
<dbReference type="Proteomes" id="UP000562929">
    <property type="component" value="Unassembled WGS sequence"/>
</dbReference>
<evidence type="ECO:0000313" key="2">
    <source>
        <dbReference type="EMBL" id="KAF4595858.1"/>
    </source>
</evidence>
<feature type="signal peptide" evidence="1">
    <location>
        <begin position="1"/>
        <end position="16"/>
    </location>
</feature>
<feature type="chain" id="PRO_5034354330" evidence="1">
    <location>
        <begin position="17"/>
        <end position="150"/>
    </location>
</feature>
<keyword evidence="3" id="KW-1185">Reference proteome</keyword>
<evidence type="ECO:0000256" key="1">
    <source>
        <dbReference type="SAM" id="SignalP"/>
    </source>
</evidence>